<evidence type="ECO:0000259" key="6">
    <source>
        <dbReference type="Pfam" id="PF25151"/>
    </source>
</evidence>
<dbReference type="SUPFAM" id="SSF48371">
    <property type="entry name" value="ARM repeat"/>
    <property type="match status" value="1"/>
</dbReference>
<evidence type="ECO:0000259" key="5">
    <source>
        <dbReference type="Pfam" id="PF25150"/>
    </source>
</evidence>
<dbReference type="PANTHER" id="PTHR14387:SF0">
    <property type="entry name" value="DUF2428 DOMAIN-CONTAINING PROTEIN"/>
    <property type="match status" value="1"/>
</dbReference>
<dbReference type="Pfam" id="PF25151">
    <property type="entry name" value="TPR_Trm732_C"/>
    <property type="match status" value="1"/>
</dbReference>
<evidence type="ECO:0000256" key="3">
    <source>
        <dbReference type="SAM" id="Coils"/>
    </source>
</evidence>
<dbReference type="Proteomes" id="UP000694941">
    <property type="component" value="Unplaced"/>
</dbReference>
<dbReference type="InterPro" id="IPR056843">
    <property type="entry name" value="THADA-like_TPR"/>
</dbReference>
<keyword evidence="7" id="KW-1185">Reference proteome</keyword>
<dbReference type="InterPro" id="IPR056842">
    <property type="entry name" value="THADA-like_TPR_C"/>
</dbReference>
<keyword evidence="3" id="KW-0175">Coiled coil</keyword>
<gene>
    <name evidence="8" type="primary">LOC106471816</name>
</gene>
<dbReference type="RefSeq" id="XP_022256129.1">
    <property type="nucleotide sequence ID" value="XM_022400421.1"/>
</dbReference>
<dbReference type="Gene3D" id="1.25.10.10">
    <property type="entry name" value="Leucine-rich Repeat Variant"/>
    <property type="match status" value="1"/>
</dbReference>
<feature type="coiled-coil region" evidence="3">
    <location>
        <begin position="741"/>
        <end position="768"/>
    </location>
</feature>
<dbReference type="Pfam" id="PF10350">
    <property type="entry name" value="DUF2428"/>
    <property type="match status" value="1"/>
</dbReference>
<comment type="similarity">
    <text evidence="1">Belongs to the THADA family.</text>
</comment>
<evidence type="ECO:0000256" key="2">
    <source>
        <dbReference type="ARBA" id="ARBA00022694"/>
    </source>
</evidence>
<dbReference type="PANTHER" id="PTHR14387">
    <property type="entry name" value="THADA/DEATH RECEPTOR INTERACTING PROTEIN"/>
    <property type="match status" value="1"/>
</dbReference>
<organism evidence="7 8">
    <name type="scientific">Limulus polyphemus</name>
    <name type="common">Atlantic horseshoe crab</name>
    <dbReference type="NCBI Taxonomy" id="6850"/>
    <lineage>
        <taxon>Eukaryota</taxon>
        <taxon>Metazoa</taxon>
        <taxon>Ecdysozoa</taxon>
        <taxon>Arthropoda</taxon>
        <taxon>Chelicerata</taxon>
        <taxon>Merostomata</taxon>
        <taxon>Xiphosura</taxon>
        <taxon>Limulidae</taxon>
        <taxon>Limulus</taxon>
    </lineage>
</organism>
<name>A0ABM1TJS3_LIMPO</name>
<dbReference type="InterPro" id="IPR051954">
    <property type="entry name" value="tRNA_methyltransferase_THADA"/>
</dbReference>
<reference evidence="8" key="1">
    <citation type="submission" date="2025-08" db="UniProtKB">
        <authorList>
            <consortium name="RefSeq"/>
        </authorList>
    </citation>
    <scope>IDENTIFICATION</scope>
    <source>
        <tissue evidence="8">Muscle</tissue>
    </source>
</reference>
<evidence type="ECO:0000259" key="4">
    <source>
        <dbReference type="Pfam" id="PF10350"/>
    </source>
</evidence>
<feature type="domain" description="DUF2428" evidence="4">
    <location>
        <begin position="809"/>
        <end position="1073"/>
    </location>
</feature>
<dbReference type="InterPro" id="IPR016024">
    <property type="entry name" value="ARM-type_fold"/>
</dbReference>
<keyword evidence="2" id="KW-0819">tRNA processing</keyword>
<dbReference type="Pfam" id="PF25150">
    <property type="entry name" value="TPR_Trm732"/>
    <property type="match status" value="1"/>
</dbReference>
<protein>
    <submittedName>
        <fullName evidence="8">Thyroid adenoma-associated protein-like isoform X1</fullName>
    </submittedName>
</protein>
<evidence type="ECO:0000256" key="1">
    <source>
        <dbReference type="ARBA" id="ARBA00010409"/>
    </source>
</evidence>
<sequence>MCKDLISIYKQLLEQNVREKKIQNILRVFLREIQPPMLLKCETYPYPPELFMDFAKLFIEFIQKKDTLVENSLLSASCLASLLCQIMHPEGTAEFVVYVLIKLNDMGLSSNKNRLLSDGYLKDKRIKETFSSETTGCLPHKCNENCSDPKTWITSLFGELDSDEEEVKTSSLLYTVKPSFSHLAVLHGLLTTRQKDHLLCKLNSNSALLFDIHFLIHKLCQMSSTFQFHAFHLFLNWIKTLKSLLPELYASVDLVETRIVSQKSALFKDVLQTIFSNWENPVRGVPEIVKNIFKNVLEAHEIENKLCDNESSDFLMYIFQSVDSMSWDRRGKYSVLSCLIQYLGLTKVLEKHPDLPSYVMRSFVSNYLVASSCDIYRQTVEHMLAENEDEALCQWIRWWLPEILSNLMGSCRVKQQGVVNHLLPWTLKVLPASYSLLKERVKDQNDYAEVTLARIARQSGVCLFNDIPQDLVLKTLAHIDESVRIEAVMLVCTSQKKTELPTLLEIETLKDFLSNNLNIDSGPFRCQLFKHVTTFLVRIRDGALSSVDFKKQNLFTSIPSVLKESICFVDWLLDLIARNLIPGSSFQRRHSCLSIFLVILETFCSEPNPQRKKGVPPAKTHLLVQLVQNNGKWDFFTVPILYTIMTCMMDMVDEIKELAVKILEDYFPWPPPDGILHSLSEEMLASALRLCNSPHVQECDTGAFIHRLLFIRCVVRSKMQINLTQKEILTTTLDYNSYIELDYLTELLRMAEKQFALAENNLLKAAANAPVHGILHALHRVMTDKPEALSHLLELIPGDELTVIKMQHLMTNVFDLCDSIVKFMLEAMGSGSDISKEVAPSFEEMSIALQNVAYKFRENQISEDDPALPCDYQLLISCCWQSIKESCFFLADLITVMFSEHPKLKHFIDHTLVQKAVNCMVSVLMRCRHKGAIEACSSALHQVCASLLKSSDLSLAALPQKTLEKVYVGIMKTAVNYSTTRRSAGISLLVQAVVTSEPDSQHHKLLDYTLCELFRIIHHPLPASVNQCADLPQAQALHILRELVSNASLSKHILTFLDEIIPTCIDGFSSHSWGVRNGALQLYGAAVSRLLGQKKGVDAERNVGSVVDVFTRYPRLHDYLLSTLQHAVMSHHQGSVHPSLVPLLTFLSRFSADQGFQEKQYSQVSQFIPLLQRLLESPVWTIRTVSASALVSLLPQDNIPEMFVALVTGLSNAGEFVANRDHGYLLTLLNILKIRNVPAQLFNLDINIEEKCLCLSTLHRCNIVQTLSLAVLQLFNERVRGSRLMYSHINDILRHANKSTLCKWTPGYSLWCRAKLECLLKNTKPEELDIVVLEEVTRNIKNEYCLDFLDEKLKQQSAVDEELQQLIAIDTWKKIMETLMWYVTQETHPSMLVKILNLINIMCSTLGVWNFRKCLLEDKEIDLFLNRAVTGCYGTSVYAASLKLLSLRLKLLLQFRSESLDLEVVVKWASLIRMSCHPTHCEDTRHTVAVCLHHAGVPVMQHLVTVSKKNNRAVPVLINLCEGILMLLQEEDTDVRREAALFASRLCDTSHDQQLKIHSSIGVKYILEWMNKNIGQSPNYLDFLWKQTHSEPALHQVLQDHCCNRLRMLFEQEEINIFAEPLYTRTYFFQQIKAVTKNDVLWKLSENVNWITQKLHECCKICEALDENSLLTSGCSGLTVFQETKVLVAIMKFYVRLNWMEVLVGKSPFHLSHQQQINCLKTYRMKLESFFSFIKCLDFENYV</sequence>
<evidence type="ECO:0000313" key="8">
    <source>
        <dbReference type="RefSeq" id="XP_022256129.1"/>
    </source>
</evidence>
<evidence type="ECO:0000313" key="7">
    <source>
        <dbReference type="Proteomes" id="UP000694941"/>
    </source>
</evidence>
<feature type="domain" description="tRNA (32-2'-O)-methyltransferase regulator THADA-like C-terminal TPR repeats region" evidence="6">
    <location>
        <begin position="1076"/>
        <end position="1229"/>
    </location>
</feature>
<accession>A0ABM1TJS3</accession>
<dbReference type="InterPro" id="IPR019442">
    <property type="entry name" value="THADA/TRM732_DUF2428"/>
</dbReference>
<feature type="domain" description="tRNA (32-2'-O)-methyltransferase regulator THADA-like TPR repeats region" evidence="5">
    <location>
        <begin position="395"/>
        <end position="604"/>
    </location>
</feature>
<dbReference type="GeneID" id="106471816"/>
<proteinExistence type="inferred from homology"/>
<dbReference type="InterPro" id="IPR011989">
    <property type="entry name" value="ARM-like"/>
</dbReference>